<feature type="compositionally biased region" description="Acidic residues" evidence="1">
    <location>
        <begin position="62"/>
        <end position="71"/>
    </location>
</feature>
<dbReference type="STRING" id="121224.E0VYC0"/>
<dbReference type="EMBL" id="AAZO01006240">
    <property type="status" value="NOT_ANNOTATED_CDS"/>
    <property type="molecule type" value="Genomic_DNA"/>
</dbReference>
<reference evidence="3" key="3">
    <citation type="submission" date="2020-05" db="UniProtKB">
        <authorList>
            <consortium name="EnsemblMetazoa"/>
        </authorList>
    </citation>
    <scope>IDENTIFICATION</scope>
    <source>
        <strain evidence="3">USDA</strain>
    </source>
</reference>
<dbReference type="GeneID" id="8233098"/>
<keyword evidence="4" id="KW-1185">Reference proteome</keyword>
<dbReference type="VEuPathDB" id="VectorBase:PHUM512690"/>
<evidence type="ECO:0000313" key="4">
    <source>
        <dbReference type="Proteomes" id="UP000009046"/>
    </source>
</evidence>
<reference evidence="2" key="1">
    <citation type="submission" date="2007-04" db="EMBL/GenBank/DDBJ databases">
        <title>Annotation of Pediculus humanus corporis strain USDA.</title>
        <authorList>
            <person name="Kirkness E."/>
            <person name="Hannick L."/>
            <person name="Hass B."/>
            <person name="Bruggner R."/>
            <person name="Lawson D."/>
            <person name="Bidwell S."/>
            <person name="Joardar V."/>
            <person name="Caler E."/>
            <person name="Walenz B."/>
            <person name="Inman J."/>
            <person name="Schobel S."/>
            <person name="Galinsky K."/>
            <person name="Amedeo P."/>
            <person name="Strausberg R."/>
        </authorList>
    </citation>
    <scope>NUCLEOTIDE SEQUENCE</scope>
    <source>
        <strain evidence="2">USDA</strain>
    </source>
</reference>
<dbReference type="InParanoid" id="E0VYC0"/>
<dbReference type="CTD" id="8233098"/>
<evidence type="ECO:0000313" key="2">
    <source>
        <dbReference type="EMBL" id="EEB18376.1"/>
    </source>
</evidence>
<dbReference type="EnsemblMetazoa" id="PHUM512690-RA">
    <property type="protein sequence ID" value="PHUM512690-PA"/>
    <property type="gene ID" value="PHUM512690"/>
</dbReference>
<evidence type="ECO:0000313" key="3">
    <source>
        <dbReference type="EnsemblMetazoa" id="PHUM512690-PA"/>
    </source>
</evidence>
<dbReference type="AlphaFoldDB" id="E0VYC0"/>
<proteinExistence type="predicted"/>
<evidence type="ECO:0000256" key="1">
    <source>
        <dbReference type="SAM" id="MobiDB-lite"/>
    </source>
</evidence>
<dbReference type="HOGENOM" id="CLU_2213090_0_0_1"/>
<dbReference type="Proteomes" id="UP000009046">
    <property type="component" value="Unassembled WGS sequence"/>
</dbReference>
<protein>
    <submittedName>
        <fullName evidence="2 3">Uncharacterized protein</fullName>
    </submittedName>
</protein>
<dbReference type="OrthoDB" id="8196799at2759"/>
<gene>
    <name evidence="3" type="primary">8233098</name>
    <name evidence="2" type="ORF">Phum_PHUM512690</name>
</gene>
<name>E0VYC0_PEDHC</name>
<dbReference type="KEGG" id="phu:Phum_PHUM512690"/>
<reference evidence="2" key="2">
    <citation type="submission" date="2007-04" db="EMBL/GenBank/DDBJ databases">
        <title>The genome of the human body louse.</title>
        <authorList>
            <consortium name="The Human Body Louse Genome Consortium"/>
            <person name="Kirkness E."/>
            <person name="Walenz B."/>
            <person name="Hass B."/>
            <person name="Bruggner R."/>
            <person name="Strausberg R."/>
        </authorList>
    </citation>
    <scope>NUCLEOTIDE SEQUENCE</scope>
    <source>
        <strain evidence="2">USDA</strain>
    </source>
</reference>
<dbReference type="eggNOG" id="ENOG502S6YH">
    <property type="taxonomic scope" value="Eukaryota"/>
</dbReference>
<dbReference type="EMBL" id="DS235845">
    <property type="protein sequence ID" value="EEB18376.1"/>
    <property type="molecule type" value="Genomic_DNA"/>
</dbReference>
<dbReference type="RefSeq" id="XP_002431114.1">
    <property type="nucleotide sequence ID" value="XM_002431069.1"/>
</dbReference>
<sequence>MAYTSGIEDVDLIEVLWKQDVDLGFSLNNFNSPKEEIQKKEVFDEDDIEKLKALEELKNENSNDDDDDDDDGKTSAESNVKISQMKDEGAEEDEAEEAFSFCVNECF</sequence>
<organism>
    <name type="scientific">Pediculus humanus subsp. corporis</name>
    <name type="common">Body louse</name>
    <dbReference type="NCBI Taxonomy" id="121224"/>
    <lineage>
        <taxon>Eukaryota</taxon>
        <taxon>Metazoa</taxon>
        <taxon>Ecdysozoa</taxon>
        <taxon>Arthropoda</taxon>
        <taxon>Hexapoda</taxon>
        <taxon>Insecta</taxon>
        <taxon>Pterygota</taxon>
        <taxon>Neoptera</taxon>
        <taxon>Paraneoptera</taxon>
        <taxon>Psocodea</taxon>
        <taxon>Troctomorpha</taxon>
        <taxon>Phthiraptera</taxon>
        <taxon>Anoplura</taxon>
        <taxon>Pediculidae</taxon>
        <taxon>Pediculus</taxon>
    </lineage>
</organism>
<feature type="region of interest" description="Disordered" evidence="1">
    <location>
        <begin position="55"/>
        <end position="95"/>
    </location>
</feature>
<accession>E0VYC0</accession>